<comment type="caution">
    <text evidence="1">The sequence shown here is derived from an EMBL/GenBank/DDBJ whole genome shotgun (WGS) entry which is preliminary data.</text>
</comment>
<sequence>MAEKEIDKKFQHYMNLFKKDAELAKMLQLVSFENLFNPDFLKENSKFTSMDDMIWRSGFGIMNLLEVEYVNQDKWNQYIAANSDCTTWYEFGKLAMIAWMEARLAEKQN</sequence>
<dbReference type="EMBL" id="DVNI01000087">
    <property type="protein sequence ID" value="HIU64465.1"/>
    <property type="molecule type" value="Genomic_DNA"/>
</dbReference>
<reference evidence="1" key="1">
    <citation type="submission" date="2020-10" db="EMBL/GenBank/DDBJ databases">
        <authorList>
            <person name="Gilroy R."/>
        </authorList>
    </citation>
    <scope>NUCLEOTIDE SEQUENCE</scope>
    <source>
        <strain evidence="1">CHK160-1198</strain>
    </source>
</reference>
<gene>
    <name evidence="1" type="ORF">IAB06_05480</name>
</gene>
<evidence type="ECO:0000313" key="1">
    <source>
        <dbReference type="EMBL" id="HIU64465.1"/>
    </source>
</evidence>
<dbReference type="AlphaFoldDB" id="A0A9D1MPX0"/>
<evidence type="ECO:0000313" key="2">
    <source>
        <dbReference type="Proteomes" id="UP000824099"/>
    </source>
</evidence>
<name>A0A9D1MPX0_9FIRM</name>
<reference evidence="1" key="2">
    <citation type="journal article" date="2021" name="PeerJ">
        <title>Extensive microbial diversity within the chicken gut microbiome revealed by metagenomics and culture.</title>
        <authorList>
            <person name="Gilroy R."/>
            <person name="Ravi A."/>
            <person name="Getino M."/>
            <person name="Pursley I."/>
            <person name="Horton D.L."/>
            <person name="Alikhan N.F."/>
            <person name="Baker D."/>
            <person name="Gharbi K."/>
            <person name="Hall N."/>
            <person name="Watson M."/>
            <person name="Adriaenssens E.M."/>
            <person name="Foster-Nyarko E."/>
            <person name="Jarju S."/>
            <person name="Secka A."/>
            <person name="Antonio M."/>
            <person name="Oren A."/>
            <person name="Chaudhuri R.R."/>
            <person name="La Ragione R."/>
            <person name="Hildebrand F."/>
            <person name="Pallen M.J."/>
        </authorList>
    </citation>
    <scope>NUCLEOTIDE SEQUENCE</scope>
    <source>
        <strain evidence="1">CHK160-1198</strain>
    </source>
</reference>
<accession>A0A9D1MPX0</accession>
<dbReference type="Proteomes" id="UP000824099">
    <property type="component" value="Unassembled WGS sequence"/>
</dbReference>
<evidence type="ECO:0008006" key="3">
    <source>
        <dbReference type="Google" id="ProtNLM"/>
    </source>
</evidence>
<protein>
    <recommendedName>
        <fullName evidence="3">Phage protein</fullName>
    </recommendedName>
</protein>
<organism evidence="1 2">
    <name type="scientific">Candidatus Avacidaminococcus intestinavium</name>
    <dbReference type="NCBI Taxonomy" id="2840684"/>
    <lineage>
        <taxon>Bacteria</taxon>
        <taxon>Bacillati</taxon>
        <taxon>Bacillota</taxon>
        <taxon>Negativicutes</taxon>
        <taxon>Acidaminococcales</taxon>
        <taxon>Acidaminococcaceae</taxon>
        <taxon>Acidaminococcaceae incertae sedis</taxon>
        <taxon>Candidatus Avacidaminococcus</taxon>
    </lineage>
</organism>
<proteinExistence type="predicted"/>